<proteinExistence type="predicted"/>
<name>A0A8E5HT94_USTVR</name>
<feature type="compositionally biased region" description="Basic residues" evidence="1">
    <location>
        <begin position="46"/>
        <end position="57"/>
    </location>
</feature>
<evidence type="ECO:0000313" key="3">
    <source>
        <dbReference type="Proteomes" id="UP000027002"/>
    </source>
</evidence>
<evidence type="ECO:0000313" key="2">
    <source>
        <dbReference type="EMBL" id="QUC20970.1"/>
    </source>
</evidence>
<dbReference type="RefSeq" id="XP_042998643.1">
    <property type="nucleotide sequence ID" value="XM_043142709.1"/>
</dbReference>
<gene>
    <name evidence="2" type="ORF">UV8b_05211</name>
</gene>
<dbReference type="Proteomes" id="UP000027002">
    <property type="component" value="Chromosome 4"/>
</dbReference>
<feature type="region of interest" description="Disordered" evidence="1">
    <location>
        <begin position="32"/>
        <end position="57"/>
    </location>
</feature>
<dbReference type="AlphaFoldDB" id="A0A8E5HT94"/>
<dbReference type="EMBL" id="CP072756">
    <property type="protein sequence ID" value="QUC20970.1"/>
    <property type="molecule type" value="Genomic_DNA"/>
</dbReference>
<dbReference type="GeneID" id="66065989"/>
<organism evidence="2 3">
    <name type="scientific">Ustilaginoidea virens</name>
    <name type="common">Rice false smut fungus</name>
    <name type="synonym">Villosiclava virens</name>
    <dbReference type="NCBI Taxonomy" id="1159556"/>
    <lineage>
        <taxon>Eukaryota</taxon>
        <taxon>Fungi</taxon>
        <taxon>Dikarya</taxon>
        <taxon>Ascomycota</taxon>
        <taxon>Pezizomycotina</taxon>
        <taxon>Sordariomycetes</taxon>
        <taxon>Hypocreomycetidae</taxon>
        <taxon>Hypocreales</taxon>
        <taxon>Clavicipitaceae</taxon>
        <taxon>Ustilaginoidea</taxon>
    </lineage>
</organism>
<reference evidence="2" key="1">
    <citation type="submission" date="2020-03" db="EMBL/GenBank/DDBJ databases">
        <title>A mixture of massive structural variations and highly conserved coding sequences in Ustilaginoidea virens genome.</title>
        <authorList>
            <person name="Zhang K."/>
            <person name="Zhao Z."/>
            <person name="Zhang Z."/>
            <person name="Li Y."/>
            <person name="Hsiang T."/>
            <person name="Sun W."/>
        </authorList>
    </citation>
    <scope>NUCLEOTIDE SEQUENCE</scope>
    <source>
        <strain evidence="2">UV-8b</strain>
    </source>
</reference>
<accession>A0A8E5HT94</accession>
<evidence type="ECO:0000256" key="1">
    <source>
        <dbReference type="SAM" id="MobiDB-lite"/>
    </source>
</evidence>
<protein>
    <submittedName>
        <fullName evidence="2">Uncharacterized protein</fullName>
    </submittedName>
</protein>
<sequence length="57" mass="6385">MSPYCGEMIHGEAVCQDWISIDLCGQAKASRRQLSTRSGQDGPTSRPRHHGTWCRII</sequence>
<dbReference type="KEGG" id="uvi:66065989"/>
<keyword evidence="3" id="KW-1185">Reference proteome</keyword>
<feature type="compositionally biased region" description="Polar residues" evidence="1">
    <location>
        <begin position="32"/>
        <end position="43"/>
    </location>
</feature>